<dbReference type="PANTHER" id="PTHR11205">
    <property type="entry name" value="RIBOSOMAL PROTEIN S7"/>
    <property type="match status" value="1"/>
</dbReference>
<dbReference type="GO" id="GO:0005840">
    <property type="term" value="C:ribosome"/>
    <property type="evidence" value="ECO:0007669"/>
    <property type="project" value="UniProtKB-KW"/>
</dbReference>
<evidence type="ECO:0000256" key="1">
    <source>
        <dbReference type="ARBA" id="ARBA00004173"/>
    </source>
</evidence>
<evidence type="ECO:0000256" key="3">
    <source>
        <dbReference type="ARBA" id="ARBA00022980"/>
    </source>
</evidence>
<dbReference type="AlphaFoldDB" id="A0A0F2M265"/>
<dbReference type="FunFam" id="1.10.455.10:FF:000006">
    <property type="entry name" value="37S ribosomal protein S7, mitochondrial"/>
    <property type="match status" value="1"/>
</dbReference>
<comment type="function">
    <text evidence="6">Component of the mitochondrial ribosome (mitoribosome), a dedicated translation machinery responsible for the synthesis of mitochondrial genome-encoded proteins, including at least some of the essential transmembrane subunits of the mitochondrial respiratory chain. The mitoribosomes are attached to the mitochondrial inner membrane and translation products are cotranslationally integrated into the membrane.</text>
</comment>
<gene>
    <name evidence="10" type="ORF">SPSK_04387</name>
</gene>
<evidence type="ECO:0000256" key="2">
    <source>
        <dbReference type="ARBA" id="ARBA00007151"/>
    </source>
</evidence>
<dbReference type="GeneID" id="27666472"/>
<protein>
    <recommendedName>
        <fullName evidence="7">Small ribosomal subunit protein uS7m</fullName>
    </recommendedName>
</protein>
<keyword evidence="4" id="KW-0496">Mitochondrion</keyword>
<dbReference type="CDD" id="cd14868">
    <property type="entry name" value="uS7_Mitochondria_Fungi"/>
    <property type="match status" value="1"/>
</dbReference>
<dbReference type="OrthoDB" id="9972728at2759"/>
<dbReference type="VEuPathDB" id="FungiDB:SPSK_04387"/>
<evidence type="ECO:0000259" key="9">
    <source>
        <dbReference type="Pfam" id="PF00177"/>
    </source>
</evidence>
<keyword evidence="5" id="KW-0687">Ribonucleoprotein</keyword>
<dbReference type="KEGG" id="ssck:SPSK_04387"/>
<dbReference type="RefSeq" id="XP_016585860.1">
    <property type="nucleotide sequence ID" value="XM_016731195.1"/>
</dbReference>
<dbReference type="Proteomes" id="UP000033710">
    <property type="component" value="Unassembled WGS sequence"/>
</dbReference>
<comment type="subcellular location">
    <subcellularLocation>
        <location evidence="1">Mitochondrion</location>
    </subcellularLocation>
</comment>
<dbReference type="GO" id="GO:1990904">
    <property type="term" value="C:ribonucleoprotein complex"/>
    <property type="evidence" value="ECO:0007669"/>
    <property type="project" value="UniProtKB-KW"/>
</dbReference>
<sequence length="348" mass="37802">MSSSRMAPLWRSSGQCLALRPRPTASTATLPRSMAADARARPQLAARRRVAVVPSAVRGFADIATTPESNNSENNTTHDVDAGGVSQKQALDPSGSGTKANDVEKPHLANAKREAILQFERLVKGFAPFERSADGHKFGLTTNATRAATLDQEALEVGDMTLADGEALPRVGRLQKRHDPVIAQVTRLMMRDGKLAKAQRNMALVLNYLRTAPPPKIDPSFPLMTGHLPAEALPLDPVRYLNVVVDSVAPLIRILHLAGQAGGGRALPVPAPLNERQRRRAAFTWILENASKRPSRGSGRNTFAHRVAEEIIAVAEGRSSVWEKRRMVHKQGTAARANVLALTKKKRH</sequence>
<dbReference type="EMBL" id="AXCR01000010">
    <property type="protein sequence ID" value="KJR83184.1"/>
    <property type="molecule type" value="Genomic_DNA"/>
</dbReference>
<dbReference type="InterPro" id="IPR036823">
    <property type="entry name" value="Ribosomal_uS7_dom_sf"/>
</dbReference>
<name>A0A0F2M265_SPOSC</name>
<feature type="compositionally biased region" description="Low complexity" evidence="8">
    <location>
        <begin position="35"/>
        <end position="45"/>
    </location>
</feature>
<organism evidence="10 11">
    <name type="scientific">Sporothrix schenckii 1099-18</name>
    <dbReference type="NCBI Taxonomy" id="1397361"/>
    <lineage>
        <taxon>Eukaryota</taxon>
        <taxon>Fungi</taxon>
        <taxon>Dikarya</taxon>
        <taxon>Ascomycota</taxon>
        <taxon>Pezizomycotina</taxon>
        <taxon>Sordariomycetes</taxon>
        <taxon>Sordariomycetidae</taxon>
        <taxon>Ophiostomatales</taxon>
        <taxon>Ophiostomataceae</taxon>
        <taxon>Sporothrix</taxon>
    </lineage>
</organism>
<evidence type="ECO:0000256" key="8">
    <source>
        <dbReference type="SAM" id="MobiDB-lite"/>
    </source>
</evidence>
<evidence type="ECO:0000256" key="5">
    <source>
        <dbReference type="ARBA" id="ARBA00023274"/>
    </source>
</evidence>
<dbReference type="InterPro" id="IPR000235">
    <property type="entry name" value="Ribosomal_uS7"/>
</dbReference>
<proteinExistence type="inferred from homology"/>
<dbReference type="Pfam" id="PF00177">
    <property type="entry name" value="Ribosomal_S7"/>
    <property type="match status" value="1"/>
</dbReference>
<dbReference type="InterPro" id="IPR023798">
    <property type="entry name" value="Ribosomal_uS7_dom"/>
</dbReference>
<evidence type="ECO:0000256" key="4">
    <source>
        <dbReference type="ARBA" id="ARBA00023128"/>
    </source>
</evidence>
<dbReference type="SUPFAM" id="SSF47973">
    <property type="entry name" value="Ribosomal protein S7"/>
    <property type="match status" value="1"/>
</dbReference>
<dbReference type="GO" id="GO:0005739">
    <property type="term" value="C:mitochondrion"/>
    <property type="evidence" value="ECO:0007669"/>
    <property type="project" value="UniProtKB-SubCell"/>
</dbReference>
<feature type="compositionally biased region" description="Low complexity" evidence="8">
    <location>
        <begin position="65"/>
        <end position="75"/>
    </location>
</feature>
<reference evidence="10 11" key="1">
    <citation type="journal article" date="2014" name="BMC Genomics">
        <title>Comparative genomics of the major fungal agents of human and animal Sporotrichosis: Sporothrix schenckii and Sporothrix brasiliensis.</title>
        <authorList>
            <person name="Teixeira M.M."/>
            <person name="de Almeida L.G."/>
            <person name="Kubitschek-Barreira P."/>
            <person name="Alves F.L."/>
            <person name="Kioshima E.S."/>
            <person name="Abadio A.K."/>
            <person name="Fernandes L."/>
            <person name="Derengowski L.S."/>
            <person name="Ferreira K.S."/>
            <person name="Souza R.C."/>
            <person name="Ruiz J.C."/>
            <person name="de Andrade N.C."/>
            <person name="Paes H.C."/>
            <person name="Nicola A.M."/>
            <person name="Albuquerque P."/>
            <person name="Gerber A.L."/>
            <person name="Martins V.P."/>
            <person name="Peconick L.D."/>
            <person name="Neto A.V."/>
            <person name="Chaucanez C.B."/>
            <person name="Silva P.A."/>
            <person name="Cunha O.L."/>
            <person name="de Oliveira F.F."/>
            <person name="dos Santos T.C."/>
            <person name="Barros A.L."/>
            <person name="Soares M.A."/>
            <person name="de Oliveira L.M."/>
            <person name="Marini M.M."/>
            <person name="Villalobos-Duno H."/>
            <person name="Cunha M.M."/>
            <person name="de Hoog S."/>
            <person name="da Silveira J.F."/>
            <person name="Henrissat B."/>
            <person name="Nino-Vega G.A."/>
            <person name="Cisalpino P.S."/>
            <person name="Mora-Montes H.M."/>
            <person name="Almeida S.R."/>
            <person name="Stajich J.E."/>
            <person name="Lopes-Bezerra L.M."/>
            <person name="Vasconcelos A.T."/>
            <person name="Felipe M.S."/>
        </authorList>
    </citation>
    <scope>NUCLEOTIDE SEQUENCE [LARGE SCALE GENOMIC DNA]</scope>
    <source>
        <strain evidence="10 11">1099-18</strain>
    </source>
</reference>
<comment type="similarity">
    <text evidence="2">Belongs to the universal ribosomal protein uS7 family.</text>
</comment>
<dbReference type="Gene3D" id="1.10.455.10">
    <property type="entry name" value="Ribosomal protein S7 domain"/>
    <property type="match status" value="1"/>
</dbReference>
<accession>A0A0F2M265</accession>
<dbReference type="InterPro" id="IPR047988">
    <property type="entry name" value="Ribosomal_uS7m_fungi"/>
</dbReference>
<evidence type="ECO:0000313" key="10">
    <source>
        <dbReference type="EMBL" id="KJR83184.1"/>
    </source>
</evidence>
<feature type="region of interest" description="Disordered" evidence="8">
    <location>
        <begin position="63"/>
        <end position="107"/>
    </location>
</feature>
<evidence type="ECO:0000256" key="7">
    <source>
        <dbReference type="ARBA" id="ARBA00039306"/>
    </source>
</evidence>
<feature type="domain" description="Small ribosomal subunit protein uS7" evidence="9">
    <location>
        <begin position="176"/>
        <end position="336"/>
    </location>
</feature>
<dbReference type="GO" id="GO:0006412">
    <property type="term" value="P:translation"/>
    <property type="evidence" value="ECO:0007669"/>
    <property type="project" value="InterPro"/>
</dbReference>
<feature type="region of interest" description="Disordered" evidence="8">
    <location>
        <begin position="20"/>
        <end position="45"/>
    </location>
</feature>
<evidence type="ECO:0000256" key="6">
    <source>
        <dbReference type="ARBA" id="ARBA00037226"/>
    </source>
</evidence>
<evidence type="ECO:0000313" key="11">
    <source>
        <dbReference type="Proteomes" id="UP000033710"/>
    </source>
</evidence>
<keyword evidence="3 10" id="KW-0689">Ribosomal protein</keyword>
<comment type="caution">
    <text evidence="10">The sequence shown here is derived from an EMBL/GenBank/DDBJ whole genome shotgun (WGS) entry which is preliminary data.</text>
</comment>
<reference evidence="10 11" key="2">
    <citation type="journal article" date="2015" name="Eukaryot. Cell">
        <title>Asexual propagation of a virulent clone complex in a human and feline outbreak of sporotrichosis.</title>
        <authorList>
            <person name="Teixeira Mde M."/>
            <person name="Rodrigues A.M."/>
            <person name="Tsui C.K."/>
            <person name="de Almeida L.G."/>
            <person name="Van Diepeningen A.D."/>
            <person name="van den Ende B.G."/>
            <person name="Fernandes G.F."/>
            <person name="Kano R."/>
            <person name="Hamelin R.C."/>
            <person name="Lopes-Bezerra L.M."/>
            <person name="Vasconcelos A.T."/>
            <person name="de Hoog S."/>
            <person name="de Camargo Z.P."/>
            <person name="Felipe M.S."/>
        </authorList>
    </citation>
    <scope>NUCLEOTIDE SEQUENCE [LARGE SCALE GENOMIC DNA]</scope>
    <source>
        <strain evidence="10 11">1099-18</strain>
    </source>
</reference>